<keyword evidence="1" id="KW-0472">Membrane</keyword>
<evidence type="ECO:0000313" key="3">
    <source>
        <dbReference type="Proteomes" id="UP000077051"/>
    </source>
</evidence>
<feature type="transmembrane region" description="Helical" evidence="1">
    <location>
        <begin position="372"/>
        <end position="393"/>
    </location>
</feature>
<feature type="transmembrane region" description="Helical" evidence="1">
    <location>
        <begin position="261"/>
        <end position="279"/>
    </location>
</feature>
<evidence type="ECO:0000256" key="1">
    <source>
        <dbReference type="SAM" id="Phobius"/>
    </source>
</evidence>
<dbReference type="EMBL" id="AMYB01000001">
    <property type="protein sequence ID" value="OAD07593.1"/>
    <property type="molecule type" value="Genomic_DNA"/>
</dbReference>
<sequence>MGQIKPAQQQQHKQKSIFSKHPFTVYIAASFGFGLLVTVLALWTSPNTWSDFYNSKPIKGDMGFGRFSIRGSRYIDGKYTPFAYPWRRIKPSQIGKTIAWFTYAVHQLGQWLILAMVQLSKKKQTRWSDDYQWWNWQMVYLNGFMAVYKLVHGHIFYDGLAIDVAEGIAQGSVVLILVFAIIIAIPYRGIIFGYGKRPASDAVIQFVRKYHGYAMSFGTVLNFHYHPVEGTMGHTFGFIYQCMLIWQSTNFLHKSHRNKSWVLFLETWVFIHGTLTALIQPGIGWQIFSYGFMVMFLVNQIFQTKLSQNRLLMSAIYTAFFIWAYWGFRKDKAYYRATFIPVSEYLCVYFALGVGKLAEFAANQVPSLKKPIVALSAVSATIALTVGLAMTLAGNLTVYNDY</sequence>
<feature type="transmembrane region" description="Helical" evidence="1">
    <location>
        <begin position="334"/>
        <end position="352"/>
    </location>
</feature>
<dbReference type="AlphaFoldDB" id="A0A168PDW9"/>
<feature type="transmembrane region" description="Helical" evidence="1">
    <location>
        <begin position="98"/>
        <end position="117"/>
    </location>
</feature>
<name>A0A168PDW9_MUCCL</name>
<dbReference type="VEuPathDB" id="FungiDB:MUCCIDRAFT_90323"/>
<feature type="transmembrane region" description="Helical" evidence="1">
    <location>
        <begin position="311"/>
        <end position="328"/>
    </location>
</feature>
<dbReference type="STRING" id="747725.A0A168PDW9"/>
<protein>
    <submittedName>
        <fullName evidence="2">Uncharacterized protein</fullName>
    </submittedName>
</protein>
<organism evidence="2 3">
    <name type="scientific">Mucor lusitanicus CBS 277.49</name>
    <dbReference type="NCBI Taxonomy" id="747725"/>
    <lineage>
        <taxon>Eukaryota</taxon>
        <taxon>Fungi</taxon>
        <taxon>Fungi incertae sedis</taxon>
        <taxon>Mucoromycota</taxon>
        <taxon>Mucoromycotina</taxon>
        <taxon>Mucoromycetes</taxon>
        <taxon>Mucorales</taxon>
        <taxon>Mucorineae</taxon>
        <taxon>Mucoraceae</taxon>
        <taxon>Mucor</taxon>
    </lineage>
</organism>
<accession>A0A168PDW9</accession>
<keyword evidence="3" id="KW-1185">Reference proteome</keyword>
<reference evidence="2 3" key="1">
    <citation type="submission" date="2015-06" db="EMBL/GenBank/DDBJ databases">
        <title>Expansion of signal transduction pathways in fungi by whole-genome duplication.</title>
        <authorList>
            <consortium name="DOE Joint Genome Institute"/>
            <person name="Corrochano L.M."/>
            <person name="Kuo A."/>
            <person name="Marcet-Houben M."/>
            <person name="Polaino S."/>
            <person name="Salamov A."/>
            <person name="Villalobos J.M."/>
            <person name="Alvarez M.I."/>
            <person name="Avalos J."/>
            <person name="Benito E.P."/>
            <person name="Benoit I."/>
            <person name="Burger G."/>
            <person name="Camino L.P."/>
            <person name="Canovas D."/>
            <person name="Cerda-Olmedo E."/>
            <person name="Cheng J.-F."/>
            <person name="Dominguez A."/>
            <person name="Elias M."/>
            <person name="Eslava A.P."/>
            <person name="Glaser F."/>
            <person name="Grimwood J."/>
            <person name="Gutierrez G."/>
            <person name="Heitman J."/>
            <person name="Henrissat B."/>
            <person name="Iturriaga E.A."/>
            <person name="Lang B.F."/>
            <person name="Lavin J.L."/>
            <person name="Lee S."/>
            <person name="Li W."/>
            <person name="Lindquist E."/>
            <person name="Lopez-Garcia S."/>
            <person name="Luque E.M."/>
            <person name="Marcos A.T."/>
            <person name="Martin J."/>
            <person name="Mccluskey K."/>
            <person name="Medina H.R."/>
            <person name="Miralles-Duran A."/>
            <person name="Miyazaki A."/>
            <person name="Munoz-Torres E."/>
            <person name="Oguiza J.A."/>
            <person name="Ohm R."/>
            <person name="Olmedo M."/>
            <person name="Orejas M."/>
            <person name="Ortiz-Castellanos L."/>
            <person name="Pisabarro A.G."/>
            <person name="Rodriguez-Romero J."/>
            <person name="Ruiz-Herrera J."/>
            <person name="Ruiz-Vazquez R."/>
            <person name="Sanz C."/>
            <person name="Schackwitz W."/>
            <person name="Schmutz J."/>
            <person name="Shahriari M."/>
            <person name="Shelest E."/>
            <person name="Silva-Franco F."/>
            <person name="Soanes D."/>
            <person name="Syed K."/>
            <person name="Tagua V.G."/>
            <person name="Talbot N.J."/>
            <person name="Thon M."/>
            <person name="De Vries R.P."/>
            <person name="Wiebenga A."/>
            <person name="Yadav J.S."/>
            <person name="Braun E.L."/>
            <person name="Baker S."/>
            <person name="Garre V."/>
            <person name="Horwitz B."/>
            <person name="Torres-Martinez S."/>
            <person name="Idnurm A."/>
            <person name="Herrera-Estrella A."/>
            <person name="Gabaldon T."/>
            <person name="Grigoriev I.V."/>
        </authorList>
    </citation>
    <scope>NUCLEOTIDE SEQUENCE [LARGE SCALE GENOMIC DNA]</scope>
    <source>
        <strain evidence="2 3">CBS 277.49</strain>
    </source>
</reference>
<gene>
    <name evidence="2" type="ORF">MUCCIDRAFT_90323</name>
</gene>
<feature type="transmembrane region" description="Helical" evidence="1">
    <location>
        <begin position="285"/>
        <end position="302"/>
    </location>
</feature>
<evidence type="ECO:0000313" key="2">
    <source>
        <dbReference type="EMBL" id="OAD07593.1"/>
    </source>
</evidence>
<feature type="transmembrane region" description="Helical" evidence="1">
    <location>
        <begin position="138"/>
        <end position="156"/>
    </location>
</feature>
<proteinExistence type="predicted"/>
<keyword evidence="1" id="KW-0812">Transmembrane</keyword>
<feature type="transmembrane region" description="Helical" evidence="1">
    <location>
        <begin position="168"/>
        <end position="187"/>
    </location>
</feature>
<dbReference type="Proteomes" id="UP000077051">
    <property type="component" value="Unassembled WGS sequence"/>
</dbReference>
<dbReference type="OrthoDB" id="9986409at2759"/>
<comment type="caution">
    <text evidence="2">The sequence shown here is derived from an EMBL/GenBank/DDBJ whole genome shotgun (WGS) entry which is preliminary data.</text>
</comment>
<feature type="transmembrane region" description="Helical" evidence="1">
    <location>
        <begin position="23"/>
        <end position="43"/>
    </location>
</feature>
<keyword evidence="1" id="KW-1133">Transmembrane helix</keyword>